<feature type="region of interest" description="Disordered" evidence="1">
    <location>
        <begin position="218"/>
        <end position="237"/>
    </location>
</feature>
<reference evidence="2" key="2">
    <citation type="submission" date="2022-01" db="EMBL/GenBank/DDBJ databases">
        <authorList>
            <person name="Yamashiro T."/>
            <person name="Shiraishi A."/>
            <person name="Satake H."/>
            <person name="Nakayama K."/>
        </authorList>
    </citation>
    <scope>NUCLEOTIDE SEQUENCE</scope>
</reference>
<proteinExistence type="predicted"/>
<comment type="caution">
    <text evidence="2">The sequence shown here is derived from an EMBL/GenBank/DDBJ whole genome shotgun (WGS) entry which is preliminary data.</text>
</comment>
<evidence type="ECO:0000256" key="1">
    <source>
        <dbReference type="SAM" id="MobiDB-lite"/>
    </source>
</evidence>
<evidence type="ECO:0000313" key="2">
    <source>
        <dbReference type="EMBL" id="GJS91746.1"/>
    </source>
</evidence>
<dbReference type="EMBL" id="BQNB010011529">
    <property type="protein sequence ID" value="GJS91746.1"/>
    <property type="molecule type" value="Genomic_DNA"/>
</dbReference>
<dbReference type="PANTHER" id="PTHR47150">
    <property type="entry name" value="OS12G0169200 PROTEIN"/>
    <property type="match status" value="1"/>
</dbReference>
<organism evidence="2 3">
    <name type="scientific">Tanacetum coccineum</name>
    <dbReference type="NCBI Taxonomy" id="301880"/>
    <lineage>
        <taxon>Eukaryota</taxon>
        <taxon>Viridiplantae</taxon>
        <taxon>Streptophyta</taxon>
        <taxon>Embryophyta</taxon>
        <taxon>Tracheophyta</taxon>
        <taxon>Spermatophyta</taxon>
        <taxon>Magnoliopsida</taxon>
        <taxon>eudicotyledons</taxon>
        <taxon>Gunneridae</taxon>
        <taxon>Pentapetalae</taxon>
        <taxon>asterids</taxon>
        <taxon>campanulids</taxon>
        <taxon>Asterales</taxon>
        <taxon>Asteraceae</taxon>
        <taxon>Asteroideae</taxon>
        <taxon>Anthemideae</taxon>
        <taxon>Anthemidinae</taxon>
        <taxon>Tanacetum</taxon>
    </lineage>
</organism>
<keyword evidence="3" id="KW-1185">Reference proteome</keyword>
<dbReference type="Pfam" id="PF04827">
    <property type="entry name" value="Plant_tran"/>
    <property type="match status" value="1"/>
</dbReference>
<gene>
    <name evidence="2" type="ORF">Tco_0774382</name>
</gene>
<reference evidence="2" key="1">
    <citation type="journal article" date="2022" name="Int. J. Mol. Sci.">
        <title>Draft Genome of Tanacetum Coccineum: Genomic Comparison of Closely Related Tanacetum-Family Plants.</title>
        <authorList>
            <person name="Yamashiro T."/>
            <person name="Shiraishi A."/>
            <person name="Nakayama K."/>
            <person name="Satake H."/>
        </authorList>
    </citation>
    <scope>NUCLEOTIDE SEQUENCE</scope>
</reference>
<feature type="compositionally biased region" description="Basic and acidic residues" evidence="1">
    <location>
        <begin position="227"/>
        <end position="237"/>
    </location>
</feature>
<dbReference type="PANTHER" id="PTHR47150:SF5">
    <property type="entry name" value="OS07G0546750 PROTEIN"/>
    <property type="match status" value="1"/>
</dbReference>
<dbReference type="Proteomes" id="UP001151760">
    <property type="component" value="Unassembled WGS sequence"/>
</dbReference>
<protein>
    <submittedName>
        <fullName evidence="2">ALP1-like protein</fullName>
    </submittedName>
</protein>
<accession>A0ABQ4ZR26</accession>
<sequence length="237" mass="28548">MDRPLFNWIVEEVTIHCPFFRNNIDCTRREGIFPLMKCTATICQLAYDTVPDPLDKYLQMIKKTSRLSLDHFCNSVMKIFRPEYLRKPTMTDVVKLYRHYEETHEFRGMLRSLDCIDWEWFGCPDAYKGQNVKRDHGSNPFILLKVVASQDLWILMRSLGWLLEEIHVTWAHFEKKQTRLRLYTKSLEEYAYNAWRRRRNFLRRHHIIQETASGISRRRQNVTASKETLEDSAKRQR</sequence>
<evidence type="ECO:0000313" key="3">
    <source>
        <dbReference type="Proteomes" id="UP001151760"/>
    </source>
</evidence>
<name>A0ABQ4ZR26_9ASTR</name>
<dbReference type="InterPro" id="IPR006912">
    <property type="entry name" value="Harbinger_derived_prot"/>
</dbReference>